<proteinExistence type="predicted"/>
<dbReference type="AlphaFoldDB" id="A0A1E3B6A2"/>
<evidence type="ECO:0000313" key="2">
    <source>
        <dbReference type="Proteomes" id="UP000094569"/>
    </source>
</evidence>
<keyword evidence="2" id="KW-1185">Reference proteome</keyword>
<dbReference type="EMBL" id="JXNT01000011">
    <property type="protein sequence ID" value="ODM16483.1"/>
    <property type="molecule type" value="Genomic_DNA"/>
</dbReference>
<gene>
    <name evidence="1" type="ORF">SI65_07990</name>
</gene>
<dbReference type="VEuPathDB" id="FungiDB:SI65_07990"/>
<organism evidence="1 2">
    <name type="scientific">Aspergillus cristatus</name>
    <name type="common">Chinese Fuzhuan brick tea-fermentation fungus</name>
    <name type="synonym">Eurotium cristatum</name>
    <dbReference type="NCBI Taxonomy" id="573508"/>
    <lineage>
        <taxon>Eukaryota</taxon>
        <taxon>Fungi</taxon>
        <taxon>Dikarya</taxon>
        <taxon>Ascomycota</taxon>
        <taxon>Pezizomycotina</taxon>
        <taxon>Eurotiomycetes</taxon>
        <taxon>Eurotiomycetidae</taxon>
        <taxon>Eurotiales</taxon>
        <taxon>Aspergillaceae</taxon>
        <taxon>Aspergillus</taxon>
        <taxon>Aspergillus subgen. Aspergillus</taxon>
    </lineage>
</organism>
<comment type="caution">
    <text evidence="1">The sequence shown here is derived from an EMBL/GenBank/DDBJ whole genome shotgun (WGS) entry which is preliminary data.</text>
</comment>
<protein>
    <submittedName>
        <fullName evidence="1">Uncharacterized protein</fullName>
    </submittedName>
</protein>
<dbReference type="Proteomes" id="UP000094569">
    <property type="component" value="Unassembled WGS sequence"/>
</dbReference>
<sequence>MGRKEDIQALIAESERRFKEAFPVSKRIQQLESYLQDDSLSHQHVNIRAAINMYKAGKLEYGYRRTILAGTVVSMDALPEELVMEPKWAESIGRQ</sequence>
<name>A0A1E3B6A2_ASPCR</name>
<accession>A0A1E3B6A2</accession>
<reference evidence="1 2" key="1">
    <citation type="journal article" date="2016" name="BMC Genomics">
        <title>Comparative genomic and transcriptomic analyses of the Fuzhuan brick tea-fermentation fungus Aspergillus cristatus.</title>
        <authorList>
            <person name="Ge Y."/>
            <person name="Wang Y."/>
            <person name="Liu Y."/>
            <person name="Tan Y."/>
            <person name="Ren X."/>
            <person name="Zhang X."/>
            <person name="Hyde K.D."/>
            <person name="Liu Y."/>
            <person name="Liu Z."/>
        </authorList>
    </citation>
    <scope>NUCLEOTIDE SEQUENCE [LARGE SCALE GENOMIC DNA]</scope>
    <source>
        <strain evidence="1 2">GZAAS20.1005</strain>
    </source>
</reference>
<dbReference type="OrthoDB" id="4199986at2759"/>
<evidence type="ECO:0000313" key="1">
    <source>
        <dbReference type="EMBL" id="ODM16483.1"/>
    </source>
</evidence>